<gene>
    <name evidence="2" type="ORF">DRF62_19905</name>
</gene>
<accession>A0A3D9B3F8</accession>
<organism evidence="2 3">
    <name type="scientific">Chryseobacterium piscium</name>
    <dbReference type="NCBI Taxonomy" id="333702"/>
    <lineage>
        <taxon>Bacteria</taxon>
        <taxon>Pseudomonadati</taxon>
        <taxon>Bacteroidota</taxon>
        <taxon>Flavobacteriia</taxon>
        <taxon>Flavobacteriales</taxon>
        <taxon>Weeksellaceae</taxon>
        <taxon>Chryseobacterium group</taxon>
        <taxon>Chryseobacterium</taxon>
    </lineage>
</organism>
<keyword evidence="3" id="KW-1185">Reference proteome</keyword>
<reference evidence="2 3" key="1">
    <citation type="journal article" date="2006" name="Int. J. Syst. Evol. Microbiol.">
        <title>Chryseobacterium piscium sp. nov., isolated from fish of the South Atlantic Ocean off South Africa.</title>
        <authorList>
            <person name="de Beer H."/>
            <person name="Hugo C.J."/>
            <person name="Jooste P.J."/>
            <person name="Vancanneyt M."/>
            <person name="Coenye T."/>
            <person name="Vandamme P."/>
        </authorList>
    </citation>
    <scope>NUCLEOTIDE SEQUENCE [LARGE SCALE GENOMIC DNA]</scope>
    <source>
        <strain evidence="2 3">CCUG 51923</strain>
    </source>
</reference>
<dbReference type="Gene3D" id="2.30.30.40">
    <property type="entry name" value="SH3 Domains"/>
    <property type="match status" value="1"/>
</dbReference>
<comment type="caution">
    <text evidence="2">The sequence shown here is derived from an EMBL/GenBank/DDBJ whole genome shotgun (WGS) entry which is preliminary data.</text>
</comment>
<sequence>MIKQSKYRKYESQMINIAKGGTWQADAVNYFQNGTLNYIKNNKRYNLINSLTDKDARSVLSFLFDSPNSKNDSDFVSNLNKDKQEIAKKILSKSSSNEKKRSALTTYENNKDYFIKTFDVNKDGISDKIVSSKPYQGEDLFVFYGNESSEYDLSLETINFSEDGGNIIKDIVSIPNSKGLTVITYFPDRGYYEKEYNIIPENSVWILKNIIYKTMSEMSENTVKYICDVTQNIDITKSNWTDKINSIPDENERSKKCRTEQVSDTVKKYYIQDPDGYTNLRKEKNTTSEVLQKINSGENIDVLDNSGDWFLVKTKSGKEGYVHKSHVKSEQ</sequence>
<dbReference type="Proteomes" id="UP000256512">
    <property type="component" value="Unassembled WGS sequence"/>
</dbReference>
<protein>
    <recommendedName>
        <fullName evidence="1">SH3b domain-containing protein</fullName>
    </recommendedName>
</protein>
<name>A0A3D9B3F8_9FLAO</name>
<evidence type="ECO:0000313" key="3">
    <source>
        <dbReference type="Proteomes" id="UP000256512"/>
    </source>
</evidence>
<dbReference type="PROSITE" id="PS51781">
    <property type="entry name" value="SH3B"/>
    <property type="match status" value="1"/>
</dbReference>
<proteinExistence type="predicted"/>
<dbReference type="AlphaFoldDB" id="A0A3D9B3F8"/>
<dbReference type="EMBL" id="QNVS01000125">
    <property type="protein sequence ID" value="REC48164.1"/>
    <property type="molecule type" value="Genomic_DNA"/>
</dbReference>
<feature type="domain" description="SH3b" evidence="1">
    <location>
        <begin position="266"/>
        <end position="331"/>
    </location>
</feature>
<evidence type="ECO:0000259" key="1">
    <source>
        <dbReference type="PROSITE" id="PS51781"/>
    </source>
</evidence>
<dbReference type="InterPro" id="IPR003646">
    <property type="entry name" value="SH3-like_bac-type"/>
</dbReference>
<dbReference type="Pfam" id="PF08239">
    <property type="entry name" value="SH3_3"/>
    <property type="match status" value="1"/>
</dbReference>
<dbReference type="SMART" id="SM00287">
    <property type="entry name" value="SH3b"/>
    <property type="match status" value="1"/>
</dbReference>
<evidence type="ECO:0000313" key="2">
    <source>
        <dbReference type="EMBL" id="REC48164.1"/>
    </source>
</evidence>